<organism evidence="1 2">
    <name type="scientific">Manihot esculenta</name>
    <name type="common">Cassava</name>
    <name type="synonym">Jatropha manihot</name>
    <dbReference type="NCBI Taxonomy" id="3983"/>
    <lineage>
        <taxon>Eukaryota</taxon>
        <taxon>Viridiplantae</taxon>
        <taxon>Streptophyta</taxon>
        <taxon>Embryophyta</taxon>
        <taxon>Tracheophyta</taxon>
        <taxon>Spermatophyta</taxon>
        <taxon>Magnoliopsida</taxon>
        <taxon>eudicotyledons</taxon>
        <taxon>Gunneridae</taxon>
        <taxon>Pentapetalae</taxon>
        <taxon>rosids</taxon>
        <taxon>fabids</taxon>
        <taxon>Malpighiales</taxon>
        <taxon>Euphorbiaceae</taxon>
        <taxon>Crotonoideae</taxon>
        <taxon>Manihoteae</taxon>
        <taxon>Manihot</taxon>
    </lineage>
</organism>
<proteinExistence type="predicted"/>
<dbReference type="Proteomes" id="UP000091857">
    <property type="component" value="Chromosome 5"/>
</dbReference>
<dbReference type="EMBL" id="CM004391">
    <property type="protein sequence ID" value="KAG8653614.1"/>
    <property type="molecule type" value="Genomic_DNA"/>
</dbReference>
<protein>
    <submittedName>
        <fullName evidence="1">Uncharacterized protein</fullName>
    </submittedName>
</protein>
<sequence>MHASTSSVSSPAPHSLDTSPFLTRSIADHILRSRRFLRRPPQPFRGAAARLLGRSSSRRMTLQEPSVSMRVNAESDWAFSKPIIVLDVLWNLAFVVIAVVLLGLSVKEEPEVPLRLWIIGYGLQCVFHIACVIFQYRRRPSGRSVGFGGNGDSTSVLGSDGGDSVGYGAEQRASDDETSTAKHLESANTIFSFIWWIVGFYWVTAGGQNLPRDSPQLYWLCIFFLAFDVISVFICAAVACLIGFALCCCLPCIVGILCSMTDQEGATTDEIDQLPKYRFRRILDFEKIDGEIQVSTGGTMTECEFDMPTELLLSHEDANCCICLSAYEDGTELRDLPCHHHFHRACIDKWLYINAICPLCKFNILRATNQIGNEEV</sequence>
<accession>A0ACB7HLI6</accession>
<name>A0ACB7HLI6_MANES</name>
<evidence type="ECO:0000313" key="2">
    <source>
        <dbReference type="Proteomes" id="UP000091857"/>
    </source>
</evidence>
<keyword evidence="2" id="KW-1185">Reference proteome</keyword>
<comment type="caution">
    <text evidence="1">The sequence shown here is derived from an EMBL/GenBank/DDBJ whole genome shotgun (WGS) entry which is preliminary data.</text>
</comment>
<evidence type="ECO:0000313" key="1">
    <source>
        <dbReference type="EMBL" id="KAG8653614.1"/>
    </source>
</evidence>
<gene>
    <name evidence="1" type="ORF">MANES_05G039000v8</name>
</gene>
<reference evidence="2" key="1">
    <citation type="journal article" date="2016" name="Nat. Biotechnol.">
        <title>Sequencing wild and cultivated cassava and related species reveals extensive interspecific hybridization and genetic diversity.</title>
        <authorList>
            <person name="Bredeson J.V."/>
            <person name="Lyons J.B."/>
            <person name="Prochnik S.E."/>
            <person name="Wu G.A."/>
            <person name="Ha C.M."/>
            <person name="Edsinger-Gonzales E."/>
            <person name="Grimwood J."/>
            <person name="Schmutz J."/>
            <person name="Rabbi I.Y."/>
            <person name="Egesi C."/>
            <person name="Nauluvula P."/>
            <person name="Lebot V."/>
            <person name="Ndunguru J."/>
            <person name="Mkamilo G."/>
            <person name="Bart R.S."/>
            <person name="Setter T.L."/>
            <person name="Gleadow R.M."/>
            <person name="Kulakow P."/>
            <person name="Ferguson M.E."/>
            <person name="Rounsley S."/>
            <person name="Rokhsar D.S."/>
        </authorList>
    </citation>
    <scope>NUCLEOTIDE SEQUENCE [LARGE SCALE GENOMIC DNA]</scope>
    <source>
        <strain evidence="2">cv. AM560-2</strain>
    </source>
</reference>